<dbReference type="AlphaFoldDB" id="A0A835S5J4"/>
<dbReference type="Proteomes" id="UP000639772">
    <property type="component" value="Chromosome 1"/>
</dbReference>
<proteinExistence type="predicted"/>
<evidence type="ECO:0000313" key="1">
    <source>
        <dbReference type="EMBL" id="KAG0503008.1"/>
    </source>
</evidence>
<comment type="caution">
    <text evidence="1">The sequence shown here is derived from an EMBL/GenBank/DDBJ whole genome shotgun (WGS) entry which is preliminary data.</text>
</comment>
<protein>
    <submittedName>
        <fullName evidence="1">Uncharacterized protein</fullName>
    </submittedName>
</protein>
<sequence>MHDTEVSQFDEAMPVERVKLKKAHDFDATTIEGFKISSRPSNEIEGYHEVPSIILNGREEREGIIRLPDEAIVSSSGTVESLGTIERSRLPMEPLVLPCVEGLLPIYSEVAIAHSEVSPLSRDPANLITDSIAVAAVDAGQQECRGNSNERHLLLNSVINEGACHSSLLNAVINEGAASTSSSQ</sequence>
<gene>
    <name evidence="1" type="ORF">HPP92_003080</name>
</gene>
<reference evidence="1 2" key="1">
    <citation type="journal article" date="2020" name="Nat. Food">
        <title>A phased Vanilla planifolia genome enables genetic improvement of flavour and production.</title>
        <authorList>
            <person name="Hasing T."/>
            <person name="Tang H."/>
            <person name="Brym M."/>
            <person name="Khazi F."/>
            <person name="Huang T."/>
            <person name="Chambers A.H."/>
        </authorList>
    </citation>
    <scope>NUCLEOTIDE SEQUENCE [LARGE SCALE GENOMIC DNA]</scope>
    <source>
        <tissue evidence="1">Leaf</tissue>
    </source>
</reference>
<dbReference type="EMBL" id="JADCNM010000001">
    <property type="protein sequence ID" value="KAG0503008.1"/>
    <property type="molecule type" value="Genomic_DNA"/>
</dbReference>
<accession>A0A835S5J4</accession>
<evidence type="ECO:0000313" key="2">
    <source>
        <dbReference type="Proteomes" id="UP000639772"/>
    </source>
</evidence>
<feature type="non-terminal residue" evidence="1">
    <location>
        <position position="1"/>
    </location>
</feature>
<name>A0A835S5J4_VANPL</name>
<organism evidence="1 2">
    <name type="scientific">Vanilla planifolia</name>
    <name type="common">Vanilla</name>
    <dbReference type="NCBI Taxonomy" id="51239"/>
    <lineage>
        <taxon>Eukaryota</taxon>
        <taxon>Viridiplantae</taxon>
        <taxon>Streptophyta</taxon>
        <taxon>Embryophyta</taxon>
        <taxon>Tracheophyta</taxon>
        <taxon>Spermatophyta</taxon>
        <taxon>Magnoliopsida</taxon>
        <taxon>Liliopsida</taxon>
        <taxon>Asparagales</taxon>
        <taxon>Orchidaceae</taxon>
        <taxon>Vanilloideae</taxon>
        <taxon>Vanilleae</taxon>
        <taxon>Vanilla</taxon>
    </lineage>
</organism>